<evidence type="ECO:0000313" key="1">
    <source>
        <dbReference type="EMBL" id="KDR66975.1"/>
    </source>
</evidence>
<dbReference type="AlphaFoldDB" id="A0A067S7Y8"/>
<keyword evidence="2" id="KW-1185">Reference proteome</keyword>
<dbReference type="Proteomes" id="UP000027222">
    <property type="component" value="Unassembled WGS sequence"/>
</dbReference>
<gene>
    <name evidence="1" type="ORF">GALMADRAFT_1131928</name>
</gene>
<proteinExistence type="predicted"/>
<evidence type="ECO:0000313" key="2">
    <source>
        <dbReference type="Proteomes" id="UP000027222"/>
    </source>
</evidence>
<dbReference type="EMBL" id="KL142418">
    <property type="protein sequence ID" value="KDR66975.1"/>
    <property type="molecule type" value="Genomic_DNA"/>
</dbReference>
<protein>
    <submittedName>
        <fullName evidence="1">Uncharacterized protein</fullName>
    </submittedName>
</protein>
<accession>A0A067S7Y8</accession>
<sequence>MTLAATETCSCLLSILELDSKPEPGSEGERLLIATRSSTCQLALQVLLLSCVMGVLSFSEEHLIVDVLAPAIMAGMQILRYLCLIRVQVGGSARL</sequence>
<organism evidence="1 2">
    <name type="scientific">Galerina marginata (strain CBS 339.88)</name>
    <dbReference type="NCBI Taxonomy" id="685588"/>
    <lineage>
        <taxon>Eukaryota</taxon>
        <taxon>Fungi</taxon>
        <taxon>Dikarya</taxon>
        <taxon>Basidiomycota</taxon>
        <taxon>Agaricomycotina</taxon>
        <taxon>Agaricomycetes</taxon>
        <taxon>Agaricomycetidae</taxon>
        <taxon>Agaricales</taxon>
        <taxon>Agaricineae</taxon>
        <taxon>Strophariaceae</taxon>
        <taxon>Galerina</taxon>
    </lineage>
</organism>
<name>A0A067S7Y8_GALM3</name>
<reference evidence="2" key="1">
    <citation type="journal article" date="2014" name="Proc. Natl. Acad. Sci. U.S.A.">
        <title>Extensive sampling of basidiomycete genomes demonstrates inadequacy of the white-rot/brown-rot paradigm for wood decay fungi.</title>
        <authorList>
            <person name="Riley R."/>
            <person name="Salamov A.A."/>
            <person name="Brown D.W."/>
            <person name="Nagy L.G."/>
            <person name="Floudas D."/>
            <person name="Held B.W."/>
            <person name="Levasseur A."/>
            <person name="Lombard V."/>
            <person name="Morin E."/>
            <person name="Otillar R."/>
            <person name="Lindquist E.A."/>
            <person name="Sun H."/>
            <person name="LaButti K.M."/>
            <person name="Schmutz J."/>
            <person name="Jabbour D."/>
            <person name="Luo H."/>
            <person name="Baker S.E."/>
            <person name="Pisabarro A.G."/>
            <person name="Walton J.D."/>
            <person name="Blanchette R.A."/>
            <person name="Henrissat B."/>
            <person name="Martin F."/>
            <person name="Cullen D."/>
            <person name="Hibbett D.S."/>
            <person name="Grigoriev I.V."/>
        </authorList>
    </citation>
    <scope>NUCLEOTIDE SEQUENCE [LARGE SCALE GENOMIC DNA]</scope>
    <source>
        <strain evidence="2">CBS 339.88</strain>
    </source>
</reference>
<dbReference type="HOGENOM" id="CLU_2372944_0_0_1"/>